<evidence type="ECO:0000259" key="10">
    <source>
        <dbReference type="Pfam" id="PF02676"/>
    </source>
</evidence>
<dbReference type="GO" id="GO:0008168">
    <property type="term" value="F:methyltransferase activity"/>
    <property type="evidence" value="ECO:0007669"/>
    <property type="project" value="UniProtKB-KW"/>
</dbReference>
<reference evidence="11" key="1">
    <citation type="journal article" date="2020" name="Stud. Mycol.">
        <title>101 Dothideomycetes genomes: a test case for predicting lifestyles and emergence of pathogens.</title>
        <authorList>
            <person name="Haridas S."/>
            <person name="Albert R."/>
            <person name="Binder M."/>
            <person name="Bloem J."/>
            <person name="Labutti K."/>
            <person name="Salamov A."/>
            <person name="Andreopoulos B."/>
            <person name="Baker S."/>
            <person name="Barry K."/>
            <person name="Bills G."/>
            <person name="Bluhm B."/>
            <person name="Cannon C."/>
            <person name="Castanera R."/>
            <person name="Culley D."/>
            <person name="Daum C."/>
            <person name="Ezra D."/>
            <person name="Gonzalez J."/>
            <person name="Henrissat B."/>
            <person name="Kuo A."/>
            <person name="Liang C."/>
            <person name="Lipzen A."/>
            <person name="Lutzoni F."/>
            <person name="Magnuson J."/>
            <person name="Mondo S."/>
            <person name="Nolan M."/>
            <person name="Ohm R."/>
            <person name="Pangilinan J."/>
            <person name="Park H.-J."/>
            <person name="Ramirez L."/>
            <person name="Alfaro M."/>
            <person name="Sun H."/>
            <person name="Tritt A."/>
            <person name="Yoshinaga Y."/>
            <person name="Zwiers L.-H."/>
            <person name="Turgeon B."/>
            <person name="Goodwin S."/>
            <person name="Spatafora J."/>
            <person name="Crous P."/>
            <person name="Grigoriev I."/>
        </authorList>
    </citation>
    <scope>NUCLEOTIDE SEQUENCE</scope>
    <source>
        <strain evidence="11">CBS 262.69</strain>
    </source>
</reference>
<dbReference type="GO" id="GO:0008033">
    <property type="term" value="P:tRNA processing"/>
    <property type="evidence" value="ECO:0007669"/>
    <property type="project" value="UniProtKB-KW"/>
</dbReference>
<keyword evidence="12" id="KW-1185">Reference proteome</keyword>
<evidence type="ECO:0000256" key="3">
    <source>
        <dbReference type="ARBA" id="ARBA00022603"/>
    </source>
</evidence>
<feature type="domain" description="tRNA wybutosine-synthesizing protein" evidence="10">
    <location>
        <begin position="8"/>
        <end position="237"/>
    </location>
</feature>
<dbReference type="EC" id="2.1.1.282" evidence="2"/>
<proteinExistence type="inferred from homology"/>
<keyword evidence="5" id="KW-0949">S-adenosyl-L-methionine</keyword>
<evidence type="ECO:0000256" key="5">
    <source>
        <dbReference type="ARBA" id="ARBA00022691"/>
    </source>
</evidence>
<dbReference type="InterPro" id="IPR003827">
    <property type="entry name" value="tRNA_yW-synthesising"/>
</dbReference>
<comment type="catalytic activity">
    <reaction evidence="8">
        <text>4-demethyl-7-[(3S)-3-amino-3-carboxypropyl]wyosine(37) in tRNA(Phe) + S-adenosyl-L-methionine = 7-[(3S)-3-amino-3-carboxypropyl]wyosine(37) in tRNA(Phe) + S-adenosyl-L-homocysteine + H(+)</text>
        <dbReference type="Rhea" id="RHEA:36635"/>
        <dbReference type="Rhea" id="RHEA-COMP:10378"/>
        <dbReference type="Rhea" id="RHEA-COMP:10379"/>
        <dbReference type="ChEBI" id="CHEBI:15378"/>
        <dbReference type="ChEBI" id="CHEBI:57856"/>
        <dbReference type="ChEBI" id="CHEBI:59789"/>
        <dbReference type="ChEBI" id="CHEBI:73543"/>
        <dbReference type="ChEBI" id="CHEBI:73550"/>
        <dbReference type="EC" id="2.1.1.282"/>
    </reaction>
</comment>
<organism evidence="11 12">
    <name type="scientific">Trichodelitschia bisporula</name>
    <dbReference type="NCBI Taxonomy" id="703511"/>
    <lineage>
        <taxon>Eukaryota</taxon>
        <taxon>Fungi</taxon>
        <taxon>Dikarya</taxon>
        <taxon>Ascomycota</taxon>
        <taxon>Pezizomycotina</taxon>
        <taxon>Dothideomycetes</taxon>
        <taxon>Dothideomycetes incertae sedis</taxon>
        <taxon>Phaeotrichales</taxon>
        <taxon>Phaeotrichaceae</taxon>
        <taxon>Trichodelitschia</taxon>
    </lineage>
</organism>
<protein>
    <recommendedName>
        <fullName evidence="2">tRNA(Phe) 7-[(3-amino-3-carboxypropyl)-4-demethylwyosine(37)-N(4)]-methyltransferase</fullName>
        <ecNumber evidence="2">2.1.1.282</ecNumber>
    </recommendedName>
    <alternativeName>
        <fullName evidence="7">tRNA(Phe) 7-((3-amino-3-carboxypropyl)-4-demethylwyosine(37)-N(4))-methyltransferase</fullName>
    </alternativeName>
</protein>
<name>A0A6G1I7L2_9PEZI</name>
<evidence type="ECO:0000256" key="4">
    <source>
        <dbReference type="ARBA" id="ARBA00022679"/>
    </source>
</evidence>
<dbReference type="EMBL" id="ML996688">
    <property type="protein sequence ID" value="KAF2404280.1"/>
    <property type="molecule type" value="Genomic_DNA"/>
</dbReference>
<dbReference type="Pfam" id="PF02676">
    <property type="entry name" value="TYW3"/>
    <property type="match status" value="1"/>
</dbReference>
<evidence type="ECO:0000256" key="8">
    <source>
        <dbReference type="ARBA" id="ARBA00049202"/>
    </source>
</evidence>
<keyword evidence="4" id="KW-0808">Transferase</keyword>
<evidence type="ECO:0000256" key="7">
    <source>
        <dbReference type="ARBA" id="ARBA00030554"/>
    </source>
</evidence>
<dbReference type="PANTHER" id="PTHR48418:SF1">
    <property type="entry name" value="TRNA WYBUTOSINE-SYNTHESIZING PROTEIN 3"/>
    <property type="match status" value="1"/>
</dbReference>
<comment type="similarity">
    <text evidence="1">Belongs to the TYW3 family.</text>
</comment>
<dbReference type="Proteomes" id="UP000799640">
    <property type="component" value="Unassembled WGS sequence"/>
</dbReference>
<accession>A0A6G1I7L2</accession>
<dbReference type="PANTHER" id="PTHR48418">
    <property type="entry name" value="TRNA WYBUTOSINE-SYNTHESIZING PROTEIN 3"/>
    <property type="match status" value="1"/>
</dbReference>
<evidence type="ECO:0000256" key="2">
    <source>
        <dbReference type="ARBA" id="ARBA00012750"/>
    </source>
</evidence>
<dbReference type="SUPFAM" id="SSF111278">
    <property type="entry name" value="SSo0622-like"/>
    <property type="match status" value="1"/>
</dbReference>
<evidence type="ECO:0000256" key="9">
    <source>
        <dbReference type="SAM" id="MobiDB-lite"/>
    </source>
</evidence>
<feature type="region of interest" description="Disordered" evidence="9">
    <location>
        <begin position="247"/>
        <end position="276"/>
    </location>
</feature>
<dbReference type="Gene3D" id="3.30.1960.10">
    <property type="entry name" value="tRNA wybutosine-synthesizing-like"/>
    <property type="match status" value="1"/>
</dbReference>
<evidence type="ECO:0000256" key="1">
    <source>
        <dbReference type="ARBA" id="ARBA00008569"/>
    </source>
</evidence>
<dbReference type="GO" id="GO:0032259">
    <property type="term" value="P:methylation"/>
    <property type="evidence" value="ECO:0007669"/>
    <property type="project" value="UniProtKB-KW"/>
</dbReference>
<evidence type="ECO:0000256" key="6">
    <source>
        <dbReference type="ARBA" id="ARBA00022694"/>
    </source>
</evidence>
<gene>
    <name evidence="11" type="ORF">EJ06DRAFT_486924</name>
</gene>
<sequence length="276" mass="29566">MSNGFKAKKLRIVQQLDTPDDQYSDLSPKGSVDEGIRALVDEINAIPTLVTTSSCAGRISVFLEGRKKGPSEGLEPQAVAGPGGKGGGGNWLYVSHEPLSSNASTLHDLFGLGSQHEDDAEYGPDCRLVHFKFEAMIIHLLATSLKDAQLVLSAALQAGFRESGAVSLASTPEGGCEPMVAIRSTGLALDAIVGYQTAGGDIVSIVSEAHLHTLVTVARERFGVNAQRIARFRTALLASYGGTGSPAMVWEDPEERRRRKREEGLARQRALKEERN</sequence>
<feature type="compositionally biased region" description="Basic and acidic residues" evidence="9">
    <location>
        <begin position="261"/>
        <end position="276"/>
    </location>
</feature>
<dbReference type="InterPro" id="IPR036602">
    <property type="entry name" value="tRNA_yW-synthesising-like_sf"/>
</dbReference>
<keyword evidence="6" id="KW-0819">tRNA processing</keyword>
<keyword evidence="3" id="KW-0489">Methyltransferase</keyword>
<evidence type="ECO:0000313" key="12">
    <source>
        <dbReference type="Proteomes" id="UP000799640"/>
    </source>
</evidence>
<dbReference type="AlphaFoldDB" id="A0A6G1I7L2"/>
<dbReference type="OrthoDB" id="263283at2759"/>
<evidence type="ECO:0000313" key="11">
    <source>
        <dbReference type="EMBL" id="KAF2404280.1"/>
    </source>
</evidence>